<dbReference type="Gene3D" id="2.40.50.140">
    <property type="entry name" value="Nucleic acid-binding proteins"/>
    <property type="match status" value="1"/>
</dbReference>
<keyword evidence="7" id="KW-0963">Cytoplasm</keyword>
<evidence type="ECO:0000256" key="6">
    <source>
        <dbReference type="ARBA" id="ARBA00023146"/>
    </source>
</evidence>
<dbReference type="GO" id="GO:0005524">
    <property type="term" value="F:ATP binding"/>
    <property type="evidence" value="ECO:0007669"/>
    <property type="project" value="UniProtKB-UniRule"/>
</dbReference>
<keyword evidence="2 7" id="KW-0436">Ligase</keyword>
<dbReference type="Pfam" id="PF01336">
    <property type="entry name" value="tRNA_anti-codon"/>
    <property type="match status" value="1"/>
</dbReference>
<dbReference type="CDD" id="cd04323">
    <property type="entry name" value="AsnRS_cyto_like_N"/>
    <property type="match status" value="1"/>
</dbReference>
<accession>A0A0U1L3D6</accession>
<dbReference type="GO" id="GO:0004816">
    <property type="term" value="F:asparagine-tRNA ligase activity"/>
    <property type="evidence" value="ECO:0007669"/>
    <property type="project" value="UniProtKB-UniRule"/>
</dbReference>
<reference evidence="10" key="1">
    <citation type="submission" date="2015-03" db="EMBL/GenBank/DDBJ databases">
        <authorList>
            <person name="Nijsse Bart"/>
        </authorList>
    </citation>
    <scope>NUCLEOTIDE SEQUENCE [LARGE SCALE GENOMIC DNA]</scope>
</reference>
<proteinExistence type="inferred from homology"/>
<dbReference type="CDD" id="cd00776">
    <property type="entry name" value="AsxRS_core"/>
    <property type="match status" value="1"/>
</dbReference>
<evidence type="ECO:0000313" key="9">
    <source>
        <dbReference type="EMBL" id="CQR74188.1"/>
    </source>
</evidence>
<keyword evidence="4 7" id="KW-0067">ATP-binding</keyword>
<evidence type="ECO:0000313" key="10">
    <source>
        <dbReference type="Proteomes" id="UP000049855"/>
    </source>
</evidence>
<evidence type="ECO:0000256" key="1">
    <source>
        <dbReference type="ARBA" id="ARBA00008226"/>
    </source>
</evidence>
<evidence type="ECO:0000256" key="5">
    <source>
        <dbReference type="ARBA" id="ARBA00022917"/>
    </source>
</evidence>
<evidence type="ECO:0000256" key="4">
    <source>
        <dbReference type="ARBA" id="ARBA00022840"/>
    </source>
</evidence>
<gene>
    <name evidence="7" type="primary">asnS</name>
    <name evidence="9" type="ORF">SpAn4DRAFT_0650</name>
</gene>
<feature type="domain" description="Aminoacyl-transfer RNA synthetases class-II family profile" evidence="8">
    <location>
        <begin position="131"/>
        <end position="430"/>
    </location>
</feature>
<dbReference type="NCBIfam" id="NF003037">
    <property type="entry name" value="PRK03932.1"/>
    <property type="match status" value="1"/>
</dbReference>
<dbReference type="InterPro" id="IPR006195">
    <property type="entry name" value="aa-tRNA-synth_II"/>
</dbReference>
<dbReference type="InterPro" id="IPR004522">
    <property type="entry name" value="Asn-tRNA-ligase"/>
</dbReference>
<dbReference type="GO" id="GO:0016740">
    <property type="term" value="F:transferase activity"/>
    <property type="evidence" value="ECO:0007669"/>
    <property type="project" value="UniProtKB-ARBA"/>
</dbReference>
<dbReference type="SUPFAM" id="SSF50249">
    <property type="entry name" value="Nucleic acid-binding proteins"/>
    <property type="match status" value="1"/>
</dbReference>
<comment type="subunit">
    <text evidence="7">Homodimer.</text>
</comment>
<dbReference type="GO" id="GO:0006421">
    <property type="term" value="P:asparaginyl-tRNA aminoacylation"/>
    <property type="evidence" value="ECO:0007669"/>
    <property type="project" value="UniProtKB-UniRule"/>
</dbReference>
<keyword evidence="6 7" id="KW-0030">Aminoacyl-tRNA synthetase</keyword>
<dbReference type="GO" id="GO:0140096">
    <property type="term" value="F:catalytic activity, acting on a protein"/>
    <property type="evidence" value="ECO:0007669"/>
    <property type="project" value="UniProtKB-ARBA"/>
</dbReference>
<dbReference type="PRINTS" id="PR01042">
    <property type="entry name" value="TRNASYNTHASP"/>
</dbReference>
<dbReference type="GO" id="GO:0003676">
    <property type="term" value="F:nucleic acid binding"/>
    <property type="evidence" value="ECO:0007669"/>
    <property type="project" value="InterPro"/>
</dbReference>
<evidence type="ECO:0000256" key="3">
    <source>
        <dbReference type="ARBA" id="ARBA00022741"/>
    </source>
</evidence>
<dbReference type="InterPro" id="IPR045864">
    <property type="entry name" value="aa-tRNA-synth_II/BPL/LPL"/>
</dbReference>
<dbReference type="NCBIfam" id="TIGR00457">
    <property type="entry name" value="asnS"/>
    <property type="match status" value="1"/>
</dbReference>
<dbReference type="InterPro" id="IPR002312">
    <property type="entry name" value="Asp/Asn-tRNA-synth_IIb"/>
</dbReference>
<dbReference type="InterPro" id="IPR004364">
    <property type="entry name" value="Aa-tRNA-synt_II"/>
</dbReference>
<dbReference type="SUPFAM" id="SSF55681">
    <property type="entry name" value="Class II aaRS and biotin synthetases"/>
    <property type="match status" value="1"/>
</dbReference>
<name>A0A0U1L3D6_9FIRM</name>
<dbReference type="NCBIfam" id="NF003483">
    <property type="entry name" value="PRK05159.1"/>
    <property type="match status" value="1"/>
</dbReference>
<dbReference type="HAMAP" id="MF_00534">
    <property type="entry name" value="Asn_tRNA_synth"/>
    <property type="match status" value="1"/>
</dbReference>
<dbReference type="EC" id="6.1.1.22" evidence="7"/>
<dbReference type="PROSITE" id="PS50862">
    <property type="entry name" value="AA_TRNA_LIGASE_II"/>
    <property type="match status" value="1"/>
</dbReference>
<protein>
    <recommendedName>
        <fullName evidence="7">Asparagine--tRNA ligase</fullName>
        <ecNumber evidence="7">6.1.1.22</ecNumber>
    </recommendedName>
    <alternativeName>
        <fullName evidence="7">Asparaginyl-tRNA synthetase</fullName>
        <shortName evidence="7">AsnRS</shortName>
    </alternativeName>
</protein>
<keyword evidence="10" id="KW-1185">Reference proteome</keyword>
<organism evidence="9 10">
    <name type="scientific">Sporomusa ovata</name>
    <dbReference type="NCBI Taxonomy" id="2378"/>
    <lineage>
        <taxon>Bacteria</taxon>
        <taxon>Bacillati</taxon>
        <taxon>Bacillota</taxon>
        <taxon>Negativicutes</taxon>
        <taxon>Selenomonadales</taxon>
        <taxon>Sporomusaceae</taxon>
        <taxon>Sporomusa</taxon>
    </lineage>
</organism>
<dbReference type="Proteomes" id="UP000049855">
    <property type="component" value="Unassembled WGS sequence"/>
</dbReference>
<dbReference type="PANTHER" id="PTHR22594:SF34">
    <property type="entry name" value="ASPARAGINE--TRNA LIGASE, MITOCHONDRIAL-RELATED"/>
    <property type="match status" value="1"/>
</dbReference>
<sequence>MEIALIKNLSCHVGEQVTIQGWIYNQRSSGKIAFLIIRDGSGLMQGVVVKQEAGEVLFSDAKKLTQESAVKVTGLVREEPRSIGGYEMQITALEIISIAEDYPITHKEHGVDFLAEHRHLWIRTPRQAAVLRIRSEIEHALRSFFYERDFVLADAPIITPAACEGTTNLFELDYHGEKGYLSQSGQLYNEANAMALGRIYCFGPTFRAEKSKTRRHLLEFWMIEAEMAYFALNDTMKLQEEMISYVIERVLEKCTNDLKALERDVEKLRAIKLPFPRISYTEAVEILKQAGEEFTWGDDFGAPHETIISSHFNAPVFVHRYPTAIKAFYMKPDPDNPEVVLGADLLAPEGYGEIIGGGQRIDDLALLEQRIAEHKLPQEAFEWYLDLRRFGTVPHSGFGLGLERTVAWLCGLEHIRETIPFPRMLHKMYP</sequence>
<evidence type="ECO:0000256" key="7">
    <source>
        <dbReference type="HAMAP-Rule" id="MF_00534"/>
    </source>
</evidence>
<evidence type="ECO:0000259" key="8">
    <source>
        <dbReference type="PROSITE" id="PS50862"/>
    </source>
</evidence>
<dbReference type="Gene3D" id="3.30.930.10">
    <property type="entry name" value="Bira Bifunctional Protein, Domain 2"/>
    <property type="match status" value="1"/>
</dbReference>
<dbReference type="InterPro" id="IPR012340">
    <property type="entry name" value="NA-bd_OB-fold"/>
</dbReference>
<comment type="subcellular location">
    <subcellularLocation>
        <location evidence="7">Cytoplasm</location>
    </subcellularLocation>
</comment>
<dbReference type="RefSeq" id="WP_021170198.1">
    <property type="nucleotide sequence ID" value="NZ_CTRP01000014.1"/>
</dbReference>
<keyword evidence="3 7" id="KW-0547">Nucleotide-binding</keyword>
<dbReference type="PANTHER" id="PTHR22594">
    <property type="entry name" value="ASPARTYL/LYSYL-TRNA SYNTHETASE"/>
    <property type="match status" value="1"/>
</dbReference>
<dbReference type="GO" id="GO:0005737">
    <property type="term" value="C:cytoplasm"/>
    <property type="evidence" value="ECO:0007669"/>
    <property type="project" value="UniProtKB-SubCell"/>
</dbReference>
<dbReference type="EMBL" id="CTRP01000014">
    <property type="protein sequence ID" value="CQR74188.1"/>
    <property type="molecule type" value="Genomic_DNA"/>
</dbReference>
<evidence type="ECO:0000256" key="2">
    <source>
        <dbReference type="ARBA" id="ARBA00022598"/>
    </source>
</evidence>
<keyword evidence="5 7" id="KW-0648">Protein biosynthesis</keyword>
<comment type="similarity">
    <text evidence="1 7">Belongs to the class-II aminoacyl-tRNA synthetase family.</text>
</comment>
<dbReference type="Pfam" id="PF00152">
    <property type="entry name" value="tRNA-synt_2"/>
    <property type="match status" value="1"/>
</dbReference>
<dbReference type="AlphaFoldDB" id="A0A0U1L3D6"/>
<dbReference type="InterPro" id="IPR004365">
    <property type="entry name" value="NA-bd_OB_tRNA"/>
</dbReference>
<comment type="catalytic activity">
    <reaction evidence="7">
        <text>tRNA(Asn) + L-asparagine + ATP = L-asparaginyl-tRNA(Asn) + AMP + diphosphate + H(+)</text>
        <dbReference type="Rhea" id="RHEA:11180"/>
        <dbReference type="Rhea" id="RHEA-COMP:9659"/>
        <dbReference type="Rhea" id="RHEA-COMP:9674"/>
        <dbReference type="ChEBI" id="CHEBI:15378"/>
        <dbReference type="ChEBI" id="CHEBI:30616"/>
        <dbReference type="ChEBI" id="CHEBI:33019"/>
        <dbReference type="ChEBI" id="CHEBI:58048"/>
        <dbReference type="ChEBI" id="CHEBI:78442"/>
        <dbReference type="ChEBI" id="CHEBI:78515"/>
        <dbReference type="ChEBI" id="CHEBI:456215"/>
        <dbReference type="EC" id="6.1.1.22"/>
    </reaction>
</comment>